<reference evidence="1 2" key="1">
    <citation type="submission" date="2015-07" db="EMBL/GenBank/DDBJ databases">
        <title>Genome analysis of myxobacterium Chondromyces crocatus Cm c5 reveals a high potential for natural compound synthesis and the genetic basis for the loss of fruiting body formation.</title>
        <authorList>
            <person name="Zaburannyi N."/>
            <person name="Bunk B."/>
            <person name="Maier J."/>
            <person name="Overmann J."/>
            <person name="Mueller R."/>
        </authorList>
    </citation>
    <scope>NUCLEOTIDE SEQUENCE [LARGE SCALE GENOMIC DNA]</scope>
    <source>
        <strain evidence="1 2">Cm c5</strain>
    </source>
</reference>
<keyword evidence="2" id="KW-1185">Reference proteome</keyword>
<dbReference type="EMBL" id="CP012159">
    <property type="protein sequence ID" value="AKT44136.1"/>
    <property type="molecule type" value="Genomic_DNA"/>
</dbReference>
<accession>A0A0K1ETF6</accession>
<dbReference type="KEGG" id="ccro:CMC5_083760"/>
<proteinExistence type="predicted"/>
<dbReference type="Proteomes" id="UP000067626">
    <property type="component" value="Chromosome"/>
</dbReference>
<dbReference type="STRING" id="52.CMC5_083760"/>
<name>A0A0K1ETF6_CHOCO</name>
<dbReference type="RefSeq" id="WP_050435521.1">
    <property type="nucleotide sequence ID" value="NZ_CP012159.1"/>
</dbReference>
<evidence type="ECO:0000313" key="1">
    <source>
        <dbReference type="EMBL" id="AKT44136.1"/>
    </source>
</evidence>
<protein>
    <submittedName>
        <fullName evidence="1">Uncharacterized protein</fullName>
    </submittedName>
</protein>
<dbReference type="OrthoDB" id="5493550at2"/>
<dbReference type="AlphaFoldDB" id="A0A0K1ETF6"/>
<evidence type="ECO:0000313" key="2">
    <source>
        <dbReference type="Proteomes" id="UP000067626"/>
    </source>
</evidence>
<organism evidence="1 2">
    <name type="scientific">Chondromyces crocatus</name>
    <dbReference type="NCBI Taxonomy" id="52"/>
    <lineage>
        <taxon>Bacteria</taxon>
        <taxon>Pseudomonadati</taxon>
        <taxon>Myxococcota</taxon>
        <taxon>Polyangia</taxon>
        <taxon>Polyangiales</taxon>
        <taxon>Polyangiaceae</taxon>
        <taxon>Chondromyces</taxon>
    </lineage>
</organism>
<sequence>MSFHSLNAPRKVHSLDAEIRGAAVLANPGLVAMVSTDPVRVGVCALGGSSGKTTNVSLSSADDVALLSKDVAVVRSEGDVWALLGIQHSPKMDQVSRDARQLAARPGGETALTLKWDGAAAELKLLKNDVEERPFVLRGSVRAFDVTEGETYAVVDTGAEGGELRVHPGATPEPGASHRATLPREAAGLDRVRGGQQLSALYKRGGGTVCVVVKAGGKLTAKTLTLEGPVADVAVLEGALFVAFPDGRLALYSEATIEGAGAGTLAPSAKVQLGGRGEPRVIVATAKGGASLWIGTSAGEIYSAAIARKPAG</sequence>
<gene>
    <name evidence="1" type="ORF">CMC5_083760</name>
</gene>